<keyword evidence="2" id="KW-1185">Reference proteome</keyword>
<dbReference type="AlphaFoldDB" id="A0A8J4XH35"/>
<evidence type="ECO:0000313" key="2">
    <source>
        <dbReference type="Proteomes" id="UP000727407"/>
    </source>
</evidence>
<dbReference type="EMBL" id="QNUK01000001">
    <property type="protein sequence ID" value="KAF5909966.1"/>
    <property type="molecule type" value="Genomic_DNA"/>
</dbReference>
<name>A0A8J4XH35_CLAMG</name>
<accession>A0A8J4XH35</accession>
<gene>
    <name evidence="1" type="primary">tltf</name>
    <name evidence="1" type="ORF">DAT39_000027</name>
</gene>
<dbReference type="Proteomes" id="UP000727407">
    <property type="component" value="Unassembled WGS sequence"/>
</dbReference>
<evidence type="ECO:0000313" key="1">
    <source>
        <dbReference type="EMBL" id="KAF5909966.1"/>
    </source>
</evidence>
<feature type="non-terminal residue" evidence="1">
    <location>
        <position position="1"/>
    </location>
</feature>
<organism evidence="1 2">
    <name type="scientific">Clarias magur</name>
    <name type="common">Asian catfish</name>
    <name type="synonym">Macropteronotus magur</name>
    <dbReference type="NCBI Taxonomy" id="1594786"/>
    <lineage>
        <taxon>Eukaryota</taxon>
        <taxon>Metazoa</taxon>
        <taxon>Chordata</taxon>
        <taxon>Craniata</taxon>
        <taxon>Vertebrata</taxon>
        <taxon>Euteleostomi</taxon>
        <taxon>Actinopterygii</taxon>
        <taxon>Neopterygii</taxon>
        <taxon>Teleostei</taxon>
        <taxon>Ostariophysi</taxon>
        <taxon>Siluriformes</taxon>
        <taxon>Clariidae</taxon>
        <taxon>Clarias</taxon>
    </lineage>
</organism>
<proteinExistence type="predicted"/>
<comment type="caution">
    <text evidence="1">The sequence shown here is derived from an EMBL/GenBank/DDBJ whole genome shotgun (WGS) entry which is preliminary data.</text>
</comment>
<reference evidence="1" key="1">
    <citation type="submission" date="2020-07" db="EMBL/GenBank/DDBJ databases">
        <title>Clarias magur genome sequencing, assembly and annotation.</title>
        <authorList>
            <person name="Kushwaha B."/>
            <person name="Kumar R."/>
            <person name="Das P."/>
            <person name="Joshi C.G."/>
            <person name="Kumar D."/>
            <person name="Nagpure N.S."/>
            <person name="Pandey M."/>
            <person name="Agarwal S."/>
            <person name="Srivastava S."/>
            <person name="Singh M."/>
            <person name="Sahoo L."/>
            <person name="Jayasankar P."/>
            <person name="Meher P.K."/>
            <person name="Koringa P.G."/>
            <person name="Iquebal M.A."/>
            <person name="Das S.P."/>
            <person name="Bit A."/>
            <person name="Patnaik S."/>
            <person name="Patel N."/>
            <person name="Shah T.M."/>
            <person name="Hinsu A."/>
            <person name="Jena J.K."/>
        </authorList>
    </citation>
    <scope>NUCLEOTIDE SEQUENCE</scope>
    <source>
        <strain evidence="1">CIFAMagur01</strain>
        <tissue evidence="1">Testis</tissue>
    </source>
</reference>
<protein>
    <submittedName>
        <fullName evidence="1">Trypanin</fullName>
    </submittedName>
</protein>
<sequence length="60" mass="7191">GINYTTEYTIECRIIPLRILLQDLKRSHQCEMDCIPVRLRHFIEPMLSSPSCFHLWQESE</sequence>